<gene>
    <name evidence="2" type="ORF">ANE_LOCUS10190</name>
</gene>
<accession>A0A565BEZ1</accession>
<name>A0A565BEZ1_9BRAS</name>
<reference evidence="2" key="1">
    <citation type="submission" date="2019-07" db="EMBL/GenBank/DDBJ databases">
        <authorList>
            <person name="Dittberner H."/>
        </authorList>
    </citation>
    <scope>NUCLEOTIDE SEQUENCE [LARGE SCALE GENOMIC DNA]</scope>
</reference>
<feature type="compositionally biased region" description="Basic and acidic residues" evidence="1">
    <location>
        <begin position="1"/>
        <end position="12"/>
    </location>
</feature>
<evidence type="ECO:0000313" key="3">
    <source>
        <dbReference type="Proteomes" id="UP000489600"/>
    </source>
</evidence>
<proteinExistence type="predicted"/>
<organism evidence="2 3">
    <name type="scientific">Arabis nemorensis</name>
    <dbReference type="NCBI Taxonomy" id="586526"/>
    <lineage>
        <taxon>Eukaryota</taxon>
        <taxon>Viridiplantae</taxon>
        <taxon>Streptophyta</taxon>
        <taxon>Embryophyta</taxon>
        <taxon>Tracheophyta</taxon>
        <taxon>Spermatophyta</taxon>
        <taxon>Magnoliopsida</taxon>
        <taxon>eudicotyledons</taxon>
        <taxon>Gunneridae</taxon>
        <taxon>Pentapetalae</taxon>
        <taxon>rosids</taxon>
        <taxon>malvids</taxon>
        <taxon>Brassicales</taxon>
        <taxon>Brassicaceae</taxon>
        <taxon>Arabideae</taxon>
        <taxon>Arabis</taxon>
    </lineage>
</organism>
<dbReference type="AlphaFoldDB" id="A0A565BEZ1"/>
<keyword evidence="3" id="KW-1185">Reference proteome</keyword>
<dbReference type="Proteomes" id="UP000489600">
    <property type="component" value="Unassembled WGS sequence"/>
</dbReference>
<evidence type="ECO:0000313" key="2">
    <source>
        <dbReference type="EMBL" id="VVA99745.1"/>
    </source>
</evidence>
<dbReference type="OrthoDB" id="1102809at2759"/>
<feature type="region of interest" description="Disordered" evidence="1">
    <location>
        <begin position="1"/>
        <end position="26"/>
    </location>
</feature>
<comment type="caution">
    <text evidence="2">The sequence shown here is derived from an EMBL/GenBank/DDBJ whole genome shotgun (WGS) entry which is preliminary data.</text>
</comment>
<evidence type="ECO:0000256" key="1">
    <source>
        <dbReference type="SAM" id="MobiDB-lite"/>
    </source>
</evidence>
<sequence>MNRRLTSVEKGKGLASPEEPPRAPRVKVPDFDKAELVHNHKLMLVGRITNPKIQKMWALLPFLSDHWKVST</sequence>
<protein>
    <submittedName>
        <fullName evidence="2">Uncharacterized protein</fullName>
    </submittedName>
</protein>
<dbReference type="EMBL" id="CABITT030000003">
    <property type="protein sequence ID" value="VVA99745.1"/>
    <property type="molecule type" value="Genomic_DNA"/>
</dbReference>